<comment type="caution">
    <text evidence="5">The sequence shown here is derived from an EMBL/GenBank/DDBJ whole genome shotgun (WGS) entry which is preliminary data.</text>
</comment>
<dbReference type="Pfam" id="PF00535">
    <property type="entry name" value="Glycos_transf_2"/>
    <property type="match status" value="1"/>
</dbReference>
<dbReference type="Proteomes" id="UP000177354">
    <property type="component" value="Unassembled WGS sequence"/>
</dbReference>
<organism evidence="5 6">
    <name type="scientific">Candidatus Gottesmanbacteria bacterium RIFCSPHIGHO2_01_FULL_40_15</name>
    <dbReference type="NCBI Taxonomy" id="1798376"/>
    <lineage>
        <taxon>Bacteria</taxon>
        <taxon>Candidatus Gottesmaniibacteriota</taxon>
    </lineage>
</organism>
<keyword evidence="2" id="KW-0328">Glycosyltransferase</keyword>
<proteinExistence type="inferred from homology"/>
<dbReference type="PANTHER" id="PTHR43398">
    <property type="entry name" value="DOLICHOL-PHOSPHATE MANNOSYLTRANSFERASE SUBUNIT 1"/>
    <property type="match status" value="1"/>
</dbReference>
<evidence type="ECO:0000313" key="6">
    <source>
        <dbReference type="Proteomes" id="UP000177354"/>
    </source>
</evidence>
<evidence type="ECO:0000256" key="2">
    <source>
        <dbReference type="ARBA" id="ARBA00022676"/>
    </source>
</evidence>
<protein>
    <recommendedName>
        <fullName evidence="4">Glycosyltransferase 2-like domain-containing protein</fullName>
    </recommendedName>
</protein>
<dbReference type="GO" id="GO:0016020">
    <property type="term" value="C:membrane"/>
    <property type="evidence" value="ECO:0007669"/>
    <property type="project" value="GOC"/>
</dbReference>
<dbReference type="Gene3D" id="3.90.550.10">
    <property type="entry name" value="Spore Coat Polysaccharide Biosynthesis Protein SpsA, Chain A"/>
    <property type="match status" value="1"/>
</dbReference>
<sequence>MKLLCVIPAYNEKNNLKPLIAGLFKILPKVSRDYEILFIIQGNDGSKTLLRKLKKKYRKISWIYFPNPLGVGRAYKTGFDRVTPRFSHVLTLDADLNHDPKSLPLFIRKMNSIDADLVVGSRFMRGGAFRDKRIWKKIISKLTNKFIRMAVGLEIHDISSGYRLIKSPVIIDVRNRLLEKGYPNYMELLIKSSKLGYKMAEVPIVYEPRIWGKSKMGKMRTFIDYLFFLPKIFLIK</sequence>
<evidence type="ECO:0000256" key="1">
    <source>
        <dbReference type="ARBA" id="ARBA00006739"/>
    </source>
</evidence>
<keyword evidence="3" id="KW-0808">Transferase</keyword>
<gene>
    <name evidence="5" type="ORF">A2777_06235</name>
</gene>
<dbReference type="PANTHER" id="PTHR43398:SF1">
    <property type="entry name" value="DOLICHOL-PHOSPHATE MANNOSYLTRANSFERASE SUBUNIT 1"/>
    <property type="match status" value="1"/>
</dbReference>
<dbReference type="InterPro" id="IPR039528">
    <property type="entry name" value="DPM1-like"/>
</dbReference>
<dbReference type="GO" id="GO:0009247">
    <property type="term" value="P:glycolipid biosynthetic process"/>
    <property type="evidence" value="ECO:0007669"/>
    <property type="project" value="TreeGrafter"/>
</dbReference>
<dbReference type="InterPro" id="IPR029044">
    <property type="entry name" value="Nucleotide-diphossugar_trans"/>
</dbReference>
<dbReference type="SUPFAM" id="SSF53448">
    <property type="entry name" value="Nucleotide-diphospho-sugar transferases"/>
    <property type="match status" value="1"/>
</dbReference>
<dbReference type="GO" id="GO:0004582">
    <property type="term" value="F:dolichyl-phosphate beta-D-mannosyltransferase activity"/>
    <property type="evidence" value="ECO:0007669"/>
    <property type="project" value="InterPro"/>
</dbReference>
<evidence type="ECO:0000259" key="4">
    <source>
        <dbReference type="Pfam" id="PF00535"/>
    </source>
</evidence>
<name>A0A1F5Z839_9BACT</name>
<evidence type="ECO:0000256" key="3">
    <source>
        <dbReference type="ARBA" id="ARBA00022679"/>
    </source>
</evidence>
<comment type="similarity">
    <text evidence="1">Belongs to the glycosyltransferase 2 family.</text>
</comment>
<reference evidence="5 6" key="1">
    <citation type="journal article" date="2016" name="Nat. Commun.">
        <title>Thousands of microbial genomes shed light on interconnected biogeochemical processes in an aquifer system.</title>
        <authorList>
            <person name="Anantharaman K."/>
            <person name="Brown C.T."/>
            <person name="Hug L.A."/>
            <person name="Sharon I."/>
            <person name="Castelle C.J."/>
            <person name="Probst A.J."/>
            <person name="Thomas B.C."/>
            <person name="Singh A."/>
            <person name="Wilkins M.J."/>
            <person name="Karaoz U."/>
            <person name="Brodie E.L."/>
            <person name="Williams K.H."/>
            <person name="Hubbard S.S."/>
            <person name="Banfield J.F."/>
        </authorList>
    </citation>
    <scope>NUCLEOTIDE SEQUENCE [LARGE SCALE GENOMIC DNA]</scope>
</reference>
<accession>A0A1F5Z839</accession>
<dbReference type="AlphaFoldDB" id="A0A1F5Z839"/>
<feature type="domain" description="Glycosyltransferase 2-like" evidence="4">
    <location>
        <begin position="6"/>
        <end position="170"/>
    </location>
</feature>
<dbReference type="EMBL" id="MFJF01000004">
    <property type="protein sequence ID" value="OGG08292.1"/>
    <property type="molecule type" value="Genomic_DNA"/>
</dbReference>
<dbReference type="InterPro" id="IPR001173">
    <property type="entry name" value="Glyco_trans_2-like"/>
</dbReference>
<evidence type="ECO:0000313" key="5">
    <source>
        <dbReference type="EMBL" id="OGG08292.1"/>
    </source>
</evidence>